<evidence type="ECO:0000313" key="4">
    <source>
        <dbReference type="Proteomes" id="UP000092509"/>
    </source>
</evidence>
<name>A0A1B8Q3Q9_FAUOS</name>
<dbReference type="Proteomes" id="UP000229340">
    <property type="component" value="Chromosome"/>
</dbReference>
<proteinExistence type="predicted"/>
<dbReference type="InterPro" id="IPR001387">
    <property type="entry name" value="Cro/C1-type_HTH"/>
</dbReference>
<dbReference type="PROSITE" id="PS50943">
    <property type="entry name" value="HTH_CROC1"/>
    <property type="match status" value="1"/>
</dbReference>
<sequence length="93" mass="10760">MLQLIDEQDTQQALAEYLKTKRKQAKLSREKLAVKSGVPAPTIKKFENTGQISLRQFLLLWLSLDDISRLYHLTKEQKVSLPSSIEEVLSRDY</sequence>
<reference evidence="2" key="3">
    <citation type="journal article" date="2018" name="Genome Announc.">
        <title>Complete Genome Sequences of Three Moraxella osloensis Strains Isolated from Human Skin.</title>
        <authorList>
            <person name="Lim J.Y."/>
            <person name="Hwang I."/>
            <person name="Ganzorig M."/>
            <person name="Huang S.L."/>
            <person name="Cho G.S."/>
            <person name="Franz C.M.A.P."/>
            <person name="Lee K."/>
        </authorList>
    </citation>
    <scope>NUCLEOTIDE SEQUENCE</scope>
    <source>
        <strain evidence="2">NP7</strain>
    </source>
</reference>
<protein>
    <submittedName>
        <fullName evidence="2 3">Transcriptional regulator</fullName>
    </submittedName>
</protein>
<dbReference type="GO" id="GO:0003677">
    <property type="term" value="F:DNA binding"/>
    <property type="evidence" value="ECO:0007669"/>
    <property type="project" value="InterPro"/>
</dbReference>
<dbReference type="Pfam" id="PF01381">
    <property type="entry name" value="HTH_3"/>
    <property type="match status" value="1"/>
</dbReference>
<reference evidence="3 4" key="1">
    <citation type="submission" date="2016-06" db="EMBL/GenBank/DDBJ databases">
        <title>Draft genome of Moraxella osloensis CCUG 67237.</title>
        <authorList>
            <person name="Salva-Serra F."/>
            <person name="Engstrom-Jakobsson H."/>
            <person name="Thorell K."/>
            <person name="Gonzales-Siles L."/>
            <person name="Karlsson R."/>
            <person name="Boulund F."/>
            <person name="Engstrand L."/>
            <person name="Kristiansson E."/>
            <person name="Moore E."/>
        </authorList>
    </citation>
    <scope>NUCLEOTIDE SEQUENCE [LARGE SCALE GENOMIC DNA]</scope>
    <source>
        <strain evidence="3 4">CCUG 67237</strain>
    </source>
</reference>
<dbReference type="AlphaFoldDB" id="A0A1B8Q3Q9"/>
<accession>A0A1B8Q3Q9</accession>
<organism evidence="2 5">
    <name type="scientific">Faucicola osloensis</name>
    <name type="common">Moraxella osloensis</name>
    <dbReference type="NCBI Taxonomy" id="34062"/>
    <lineage>
        <taxon>Bacteria</taxon>
        <taxon>Pseudomonadati</taxon>
        <taxon>Pseudomonadota</taxon>
        <taxon>Gammaproteobacteria</taxon>
        <taxon>Moraxellales</taxon>
        <taxon>Moraxellaceae</taxon>
        <taxon>Faucicola</taxon>
    </lineage>
</organism>
<evidence type="ECO:0000313" key="3">
    <source>
        <dbReference type="EMBL" id="OBX63953.1"/>
    </source>
</evidence>
<evidence type="ECO:0000259" key="1">
    <source>
        <dbReference type="PROSITE" id="PS50943"/>
    </source>
</evidence>
<gene>
    <name evidence="3" type="ORF">A9299_10475</name>
    <name evidence="2" type="ORF">NP7_13435</name>
</gene>
<dbReference type="EMBL" id="LZMT01000022">
    <property type="protein sequence ID" value="OBX63953.1"/>
    <property type="molecule type" value="Genomic_DNA"/>
</dbReference>
<dbReference type="CDD" id="cd00093">
    <property type="entry name" value="HTH_XRE"/>
    <property type="match status" value="1"/>
</dbReference>
<evidence type="ECO:0000313" key="5">
    <source>
        <dbReference type="Proteomes" id="UP000229340"/>
    </source>
</evidence>
<dbReference type="SUPFAM" id="SSF47413">
    <property type="entry name" value="lambda repressor-like DNA-binding domains"/>
    <property type="match status" value="1"/>
</dbReference>
<dbReference type="Gene3D" id="1.10.260.40">
    <property type="entry name" value="lambda repressor-like DNA-binding domains"/>
    <property type="match status" value="1"/>
</dbReference>
<feature type="domain" description="HTH cro/C1-type" evidence="1">
    <location>
        <begin position="18"/>
        <end position="48"/>
    </location>
</feature>
<reference evidence="2" key="4">
    <citation type="journal article" date="2018" name="Misainmurhag Hoiji">
        <title>Complete genome sequence of multidrug-resistant Moraxella osloensis NP7 with multiple plasmids isolated from human skin.</title>
        <authorList>
            <person name="Ganzorig M."/>
            <person name="Lim J.Y."/>
            <person name="Hwang I."/>
            <person name="Lee K."/>
        </authorList>
    </citation>
    <scope>NUCLEOTIDE SEQUENCE</scope>
    <source>
        <strain evidence="2">NP7</strain>
    </source>
</reference>
<dbReference type="EMBL" id="CP024443">
    <property type="protein sequence ID" value="ATW71423.1"/>
    <property type="molecule type" value="Genomic_DNA"/>
</dbReference>
<dbReference type="InterPro" id="IPR010982">
    <property type="entry name" value="Lambda_DNA-bd_dom_sf"/>
</dbReference>
<dbReference type="RefSeq" id="WP_065262988.1">
    <property type="nucleotide sequence ID" value="NZ_CP024443.1"/>
</dbReference>
<evidence type="ECO:0000313" key="2">
    <source>
        <dbReference type="EMBL" id="ATW71423.1"/>
    </source>
</evidence>
<reference evidence="5" key="2">
    <citation type="submission" date="2017-11" db="EMBL/GenBank/DDBJ databases">
        <title>Complete genome sequence of Moraxella osloensis NP7 isolated from human skin.</title>
        <authorList>
            <person name="Lee K."/>
            <person name="Lim J.Y."/>
            <person name="Hwang I."/>
        </authorList>
    </citation>
    <scope>NUCLEOTIDE SEQUENCE [LARGE SCALE GENOMIC DNA]</scope>
    <source>
        <strain evidence="5">NP7</strain>
    </source>
</reference>